<dbReference type="InterPro" id="IPR019193">
    <property type="entry name" value="UBQ-conj_enz_E2-bd_prot"/>
</dbReference>
<accession>A0A0M9VN87</accession>
<dbReference type="EMBL" id="LGAV01000007">
    <property type="protein sequence ID" value="KOS13083.1"/>
    <property type="molecule type" value="Genomic_DNA"/>
</dbReference>
<evidence type="ECO:0000256" key="1">
    <source>
        <dbReference type="SAM" id="MobiDB-lite"/>
    </source>
</evidence>
<feature type="region of interest" description="Disordered" evidence="1">
    <location>
        <begin position="1"/>
        <end position="21"/>
    </location>
</feature>
<protein>
    <submittedName>
        <fullName evidence="2">Uncharacterized protein</fullName>
    </submittedName>
</protein>
<name>A0A0M9VN87_9BASI</name>
<evidence type="ECO:0000313" key="3">
    <source>
        <dbReference type="Proteomes" id="UP000037751"/>
    </source>
</evidence>
<dbReference type="STRING" id="77020.A0A0M9VN87"/>
<organism evidence="2 3">
    <name type="scientific">Malassezia pachydermatis</name>
    <dbReference type="NCBI Taxonomy" id="77020"/>
    <lineage>
        <taxon>Eukaryota</taxon>
        <taxon>Fungi</taxon>
        <taxon>Dikarya</taxon>
        <taxon>Basidiomycota</taxon>
        <taxon>Ustilaginomycotina</taxon>
        <taxon>Malasseziomycetes</taxon>
        <taxon>Malasseziales</taxon>
        <taxon>Malasseziaceae</taxon>
        <taxon>Malassezia</taxon>
    </lineage>
</organism>
<reference evidence="2 3" key="1">
    <citation type="submission" date="2015-07" db="EMBL/GenBank/DDBJ databases">
        <title>Draft Genome Sequence of Malassezia furfur CBS1878 and Malassezia pachydermatis CBS1879.</title>
        <authorList>
            <person name="Triana S."/>
            <person name="Ohm R."/>
            <person name="Gonzalez A."/>
            <person name="DeCock H."/>
            <person name="Restrepo S."/>
            <person name="Celis A."/>
        </authorList>
    </citation>
    <scope>NUCLEOTIDE SEQUENCE [LARGE SCALE GENOMIC DNA]</scope>
    <source>
        <strain evidence="2 3">CBS 1879</strain>
    </source>
</reference>
<dbReference type="Proteomes" id="UP000037751">
    <property type="component" value="Unassembled WGS sequence"/>
</dbReference>
<evidence type="ECO:0000313" key="2">
    <source>
        <dbReference type="EMBL" id="KOS13083.1"/>
    </source>
</evidence>
<gene>
    <name evidence="2" type="ORF">Malapachy_1699</name>
</gene>
<dbReference type="OrthoDB" id="66510at2759"/>
<proteinExistence type="predicted"/>
<dbReference type="RefSeq" id="XP_017990715.1">
    <property type="nucleotide sequence ID" value="XM_018136200.1"/>
</dbReference>
<sequence length="231" mass="25581">MPLDVAGAKRPPSPTNDAPTQRVRLDRKDVSIALEYQRHIQRVTAFVVVSTTWALDTPLPCHVLQKENDTILHFSHASLEDIYIRTPWPILLGTYTAAWSDGYVLTMPTAAASRMPPIIVSTPWLALQEPVYGLACGSCGADVVRFAGPSQLRALPSEGWEELVDAWMCHGDQRLNVSVARGREDVDMHRIPAEDEVWVGTMLLKTSNAPLVPGAIDVGETTWTLQEVRIY</sequence>
<dbReference type="GeneID" id="28728075"/>
<dbReference type="AlphaFoldDB" id="A0A0M9VN87"/>
<dbReference type="Pfam" id="PF09814">
    <property type="entry name" value="HECT_2"/>
    <property type="match status" value="1"/>
</dbReference>
<comment type="caution">
    <text evidence="2">The sequence shown here is derived from an EMBL/GenBank/DDBJ whole genome shotgun (WGS) entry which is preliminary data.</text>
</comment>
<dbReference type="VEuPathDB" id="FungiDB:Malapachy_1699"/>
<keyword evidence="3" id="KW-1185">Reference proteome</keyword>